<proteinExistence type="evidence at transcript level"/>
<evidence type="ECO:0000256" key="1">
    <source>
        <dbReference type="PROSITE-ProRule" id="PRU00023"/>
    </source>
</evidence>
<feature type="repeat" description="ANK" evidence="1">
    <location>
        <begin position="89"/>
        <end position="121"/>
    </location>
</feature>
<dbReference type="SMART" id="SM00248">
    <property type="entry name" value="ANK"/>
    <property type="match status" value="3"/>
</dbReference>
<organism evidence="3">
    <name type="scientific">Ceratitis capitata</name>
    <name type="common">Mediterranean fruit fly</name>
    <name type="synonym">Tephritis capitata</name>
    <dbReference type="NCBI Taxonomy" id="7213"/>
    <lineage>
        <taxon>Eukaryota</taxon>
        <taxon>Metazoa</taxon>
        <taxon>Ecdysozoa</taxon>
        <taxon>Arthropoda</taxon>
        <taxon>Hexapoda</taxon>
        <taxon>Insecta</taxon>
        <taxon>Pterygota</taxon>
        <taxon>Neoptera</taxon>
        <taxon>Endopterygota</taxon>
        <taxon>Diptera</taxon>
        <taxon>Brachycera</taxon>
        <taxon>Muscomorpha</taxon>
        <taxon>Tephritoidea</taxon>
        <taxon>Tephritidae</taxon>
        <taxon>Ceratitis</taxon>
        <taxon>Ceratitis</taxon>
    </lineage>
</organism>
<evidence type="ECO:0000259" key="2">
    <source>
        <dbReference type="PROSITE" id="PS50954"/>
    </source>
</evidence>
<dbReference type="PROSITE" id="PS50297">
    <property type="entry name" value="ANK_REP_REGION"/>
    <property type="match status" value="2"/>
</dbReference>
<dbReference type="InterPro" id="IPR036770">
    <property type="entry name" value="Ankyrin_rpt-contain_sf"/>
</dbReference>
<protein>
    <submittedName>
        <fullName evidence="3">Ankyrin repeat and LEM domain-containing protein 1</fullName>
    </submittedName>
</protein>
<gene>
    <name evidence="3" type="primary">ANKL1</name>
</gene>
<dbReference type="EMBL" id="GAMC01005805">
    <property type="protein sequence ID" value="JAC00751.1"/>
    <property type="molecule type" value="mRNA"/>
</dbReference>
<dbReference type="Pfam" id="PF12796">
    <property type="entry name" value="Ank_2"/>
    <property type="match status" value="1"/>
</dbReference>
<feature type="domain" description="LEM" evidence="2">
    <location>
        <begin position="487"/>
        <end position="531"/>
    </location>
</feature>
<feature type="repeat" description="ANK" evidence="1">
    <location>
        <begin position="52"/>
        <end position="88"/>
    </location>
</feature>
<dbReference type="PANTHER" id="PTHR46427:SF1">
    <property type="entry name" value="ANKYRIN REPEAT AND LEM DOMAIN-CONTAINING PROTEIN 1"/>
    <property type="match status" value="1"/>
</dbReference>
<sequence length="796" mass="91097">MSDHRMSSFQVDQRANFLALILLDALEDGNESDIFAILGKNKVDASYVPTERGISPLHYACGMENAAIAFEIIERFLKDGADPNVRSNEDMTPLHVAAIFGRCEIATLLLKYGARHDLLDDERKTPIHYAIEECHFEVLEAIRNHIFQQKFQKVQEKRLEEKTHANVSPNKLVNTKEENISNRTPINKKIYNLFAEETGSQETPHSKYTPNRIHYNYDVTSPYYINITHRRHRPQPIFPNIESTPEAKVVSPSFGCINLEELNSEVTDLKQISNIPQESVNVFALTERNLKELSLATSNLDRSCVSMIEAWRKKVESSRAKRSILRHYDNVEEMLDEVMKSDHLNYTNTVLQDKKSTSEETKPEVKLVPKSNLSLGAIIQKAAQAHVVDMEHSATGSELESSYHAVEGEKNEKIVNDCLKNPCENNLEVGGAKNTTEEYILQMTEAYVHTDDENGLVFYETKLLSNQKTCAKECEQQNVNSSMSTNVTIPLDYETDELRAELKHFGDPPGPITKSTKKLYIKRLIKYRKNTPKSLQCNAIGKDISNDTAKFSVELQRTIRSPDQFALIASYQKYESKSSEYFATLQNKHKMREGHLKQSFIYMLIDPRISCNLPGESMCIDKYNAWTRFLQSVFYVGKGKTSRPYSHLYEAMKLHSHVQSQKKLSTSTTEIVHSQRDKISFRKQTVSVDIFKTSSKQPSENKKLERILDIWRCGKGVVCLHVFHNILPTEAYTREAAIIDAFSMQHLTNYKRGDYYGPAQTWTMKEKKFFGISLLYRAMQIYLAEGESQLSPSDLI</sequence>
<dbReference type="Gene3D" id="1.25.40.20">
    <property type="entry name" value="Ankyrin repeat-containing domain"/>
    <property type="match status" value="1"/>
</dbReference>
<dbReference type="SMART" id="SM00540">
    <property type="entry name" value="LEM"/>
    <property type="match status" value="1"/>
</dbReference>
<dbReference type="PANTHER" id="PTHR46427">
    <property type="entry name" value="ANKYRIN REPEAT AND LEM DOMAIN-CONTAINING PROTEIN 1"/>
    <property type="match status" value="1"/>
</dbReference>
<dbReference type="InterPro" id="IPR002110">
    <property type="entry name" value="Ankyrin_rpt"/>
</dbReference>
<name>W8BHJ2_CERCA</name>
<dbReference type="InterPro" id="IPR034998">
    <property type="entry name" value="ANKLE1"/>
</dbReference>
<dbReference type="GO" id="GO:0000712">
    <property type="term" value="P:resolution of meiotic recombination intermediates"/>
    <property type="evidence" value="ECO:0007669"/>
    <property type="project" value="TreeGrafter"/>
</dbReference>
<evidence type="ECO:0000313" key="3">
    <source>
        <dbReference type="EMBL" id="JAC00751.1"/>
    </source>
</evidence>
<keyword evidence="1" id="KW-0040">ANK repeat</keyword>
<dbReference type="CDD" id="cd10454">
    <property type="entry name" value="GIY-YIG_COG3680_Meta"/>
    <property type="match status" value="1"/>
</dbReference>
<dbReference type="SUPFAM" id="SSF63451">
    <property type="entry name" value="LEM domain"/>
    <property type="match status" value="1"/>
</dbReference>
<dbReference type="InterPro" id="IPR003887">
    <property type="entry name" value="LEM_dom"/>
</dbReference>
<dbReference type="GO" id="GO:0005737">
    <property type="term" value="C:cytoplasm"/>
    <property type="evidence" value="ECO:0007669"/>
    <property type="project" value="TreeGrafter"/>
</dbReference>
<dbReference type="PROSITE" id="PS50088">
    <property type="entry name" value="ANK_REPEAT"/>
    <property type="match status" value="2"/>
</dbReference>
<dbReference type="PROSITE" id="PS50954">
    <property type="entry name" value="LEM"/>
    <property type="match status" value="1"/>
</dbReference>
<dbReference type="Pfam" id="PF22945">
    <property type="entry name" value="LEM-3_GIY-YIG"/>
    <property type="match status" value="1"/>
</dbReference>
<reference evidence="3" key="1">
    <citation type="submission" date="2013-07" db="EMBL/GenBank/DDBJ databases">
        <authorList>
            <person name="Geib S."/>
        </authorList>
    </citation>
    <scope>NUCLEOTIDE SEQUENCE</scope>
</reference>
<dbReference type="GO" id="GO:0004520">
    <property type="term" value="F:DNA endonuclease activity"/>
    <property type="evidence" value="ECO:0007669"/>
    <property type="project" value="TreeGrafter"/>
</dbReference>
<dbReference type="AlphaFoldDB" id="W8BHJ2"/>
<dbReference type="InterPro" id="IPR011015">
    <property type="entry name" value="LEM/LEM-like_dom_sf"/>
</dbReference>
<dbReference type="CDD" id="cd12934">
    <property type="entry name" value="LEM"/>
    <property type="match status" value="1"/>
</dbReference>
<dbReference type="Gene3D" id="1.10.720.40">
    <property type="match status" value="1"/>
</dbReference>
<accession>W8BHJ2</accession>
<dbReference type="SUPFAM" id="SSF48403">
    <property type="entry name" value="Ankyrin repeat"/>
    <property type="match status" value="1"/>
</dbReference>
<reference evidence="3" key="2">
    <citation type="journal article" date="2014" name="BMC Genomics">
        <title>A genomic perspective to assessing quality of mass-reared SIT flies used in Mediterranean fruit fly (Ceratitis capitata) eradication in California.</title>
        <authorList>
            <person name="Calla B."/>
            <person name="Hall B."/>
            <person name="Hou S."/>
            <person name="Geib S.M."/>
        </authorList>
    </citation>
    <scope>NUCLEOTIDE SEQUENCE</scope>
</reference>
<dbReference type="GO" id="GO:0000724">
    <property type="term" value="P:double-strand break repair via homologous recombination"/>
    <property type="evidence" value="ECO:0007669"/>
    <property type="project" value="TreeGrafter"/>
</dbReference>
<dbReference type="Pfam" id="PF03020">
    <property type="entry name" value="LEM"/>
    <property type="match status" value="1"/>
</dbReference>
<dbReference type="OrthoDB" id="1601181at2759"/>
<dbReference type="GO" id="GO:0005654">
    <property type="term" value="C:nucleoplasm"/>
    <property type="evidence" value="ECO:0007669"/>
    <property type="project" value="TreeGrafter"/>
</dbReference>